<accession>I1YH53</accession>
<organism evidence="3 4">
    <name type="scientific">Methylophaga frappieri (strain ATCC BAA-2434 / DSM 25690 / JAM7)</name>
    <dbReference type="NCBI Taxonomy" id="754477"/>
    <lineage>
        <taxon>Bacteria</taxon>
        <taxon>Pseudomonadati</taxon>
        <taxon>Pseudomonadota</taxon>
        <taxon>Gammaproteobacteria</taxon>
        <taxon>Thiotrichales</taxon>
        <taxon>Piscirickettsiaceae</taxon>
        <taxon>Methylophaga</taxon>
    </lineage>
</organism>
<evidence type="ECO:0000313" key="4">
    <source>
        <dbReference type="Proteomes" id="UP000009145"/>
    </source>
</evidence>
<dbReference type="Pfam" id="PF05618">
    <property type="entry name" value="Zn_protease"/>
    <property type="match status" value="1"/>
</dbReference>
<dbReference type="KEGG" id="mec:Q7C_1091"/>
<dbReference type="Proteomes" id="UP000009145">
    <property type="component" value="Chromosome"/>
</dbReference>
<dbReference type="SUPFAM" id="SSF50630">
    <property type="entry name" value="Acid proteases"/>
    <property type="match status" value="1"/>
</dbReference>
<dbReference type="RefSeq" id="WP_014703666.1">
    <property type="nucleotide sequence ID" value="NC_017856.1"/>
</dbReference>
<reference evidence="3 4" key="1">
    <citation type="journal article" date="2012" name="J. Bacteriol.">
        <title>Complete genome sequences of Methylophaga sp. strain JAM1 and Methylophaga sp. strain JAM7.</title>
        <authorList>
            <person name="Villeneuve C."/>
            <person name="Martineau C."/>
            <person name="Mauffrey F."/>
            <person name="Villemur R."/>
        </authorList>
    </citation>
    <scope>NUCLEOTIDE SEQUENCE [LARGE SCALE GENOMIC DNA]</scope>
    <source>
        <strain evidence="3 4">JAM7</strain>
    </source>
</reference>
<feature type="region of interest" description="Disordered" evidence="1">
    <location>
        <begin position="87"/>
        <end position="107"/>
    </location>
</feature>
<sequence length="273" mass="30732" precursor="true">MNKLKLSLMMVTASIMTGCLQQPQNSLTPAQLQTALLEAENRMEEKWRNHCTTLIDNQKTNYAGLNDIKSGQKGLNRKLDEISQQLNEQPEPVVITSPSEPAKSCPTVAPATVNDKLILGRTEWIWLEPVNRVFRARVDSGATTSSLSAHHIVEFERDGQRWVRFNMVPDDDVDDSYEVEAPLVRVAKIRQASSDELDRRLVVELTMKVGDFTDTAEFTLTDRTAMTYPILLGREFLRDIALIDVAKSYHQPKPEPIQGRPESAPDADVETDN</sequence>
<dbReference type="Gene3D" id="2.40.70.10">
    <property type="entry name" value="Acid Proteases"/>
    <property type="match status" value="1"/>
</dbReference>
<dbReference type="EMBL" id="CP003380">
    <property type="protein sequence ID" value="AFJ02246.1"/>
    <property type="molecule type" value="Genomic_DNA"/>
</dbReference>
<feature type="domain" description="Retropepsin-like aspartic endopeptidase" evidence="2">
    <location>
        <begin position="118"/>
        <end position="254"/>
    </location>
</feature>
<dbReference type="PROSITE" id="PS51257">
    <property type="entry name" value="PROKAR_LIPOPROTEIN"/>
    <property type="match status" value="1"/>
</dbReference>
<dbReference type="OrthoDB" id="8546610at2"/>
<keyword evidence="4" id="KW-1185">Reference proteome</keyword>
<evidence type="ECO:0000259" key="2">
    <source>
        <dbReference type="Pfam" id="PF05618"/>
    </source>
</evidence>
<gene>
    <name evidence="3" type="ordered locus">Q7C_1091</name>
</gene>
<dbReference type="STRING" id="754477.Q7C_1091"/>
<dbReference type="AlphaFoldDB" id="I1YH53"/>
<protein>
    <submittedName>
        <fullName evidence="3">Uncharacterized protein conserved in archaea</fullName>
    </submittedName>
</protein>
<evidence type="ECO:0000313" key="3">
    <source>
        <dbReference type="EMBL" id="AFJ02246.1"/>
    </source>
</evidence>
<dbReference type="PANTHER" id="PTHR38037:SF2">
    <property type="entry name" value="ATP-DEPENDENT ZINC PROTEASE DOMAIN-CONTAINING PROTEIN-RELATED"/>
    <property type="match status" value="1"/>
</dbReference>
<proteinExistence type="predicted"/>
<name>I1YH53_METFJ</name>
<dbReference type="InterPro" id="IPR008503">
    <property type="entry name" value="Asp_endopeptidase"/>
</dbReference>
<feature type="region of interest" description="Disordered" evidence="1">
    <location>
        <begin position="251"/>
        <end position="273"/>
    </location>
</feature>
<dbReference type="HOGENOM" id="CLU_070079_0_0_6"/>
<dbReference type="PATRIC" id="fig|754477.3.peg.1071"/>
<dbReference type="eggNOG" id="COG4067">
    <property type="taxonomic scope" value="Bacteria"/>
</dbReference>
<dbReference type="PANTHER" id="PTHR38037">
    <property type="entry name" value="ZN_PROTEASE DOMAIN-CONTAINING PROTEIN"/>
    <property type="match status" value="1"/>
</dbReference>
<dbReference type="InterPro" id="IPR021109">
    <property type="entry name" value="Peptidase_aspartic_dom_sf"/>
</dbReference>
<evidence type="ECO:0000256" key="1">
    <source>
        <dbReference type="SAM" id="MobiDB-lite"/>
    </source>
</evidence>